<dbReference type="EMBL" id="CP016757">
    <property type="protein sequence ID" value="ANZ44380.1"/>
    <property type="molecule type" value="Genomic_DNA"/>
</dbReference>
<dbReference type="OrthoDB" id="9775804at2"/>
<name>A0A1B2I332_9BACT</name>
<dbReference type="CDD" id="cd04301">
    <property type="entry name" value="NAT_SF"/>
    <property type="match status" value="1"/>
</dbReference>
<keyword evidence="3" id="KW-1185">Reference proteome</keyword>
<evidence type="ECO:0000313" key="3">
    <source>
        <dbReference type="Proteomes" id="UP000093044"/>
    </source>
</evidence>
<dbReference type="STRING" id="1197717.BED41_04320"/>
<dbReference type="GO" id="GO:0016747">
    <property type="term" value="F:acyltransferase activity, transferring groups other than amino-acyl groups"/>
    <property type="evidence" value="ECO:0007669"/>
    <property type="project" value="InterPro"/>
</dbReference>
<evidence type="ECO:0000313" key="2">
    <source>
        <dbReference type="EMBL" id="ANZ44380.1"/>
    </source>
</evidence>
<evidence type="ECO:0000259" key="1">
    <source>
        <dbReference type="PROSITE" id="PS51186"/>
    </source>
</evidence>
<dbReference type="InterPro" id="IPR000182">
    <property type="entry name" value="GNAT_dom"/>
</dbReference>
<proteinExistence type="predicted"/>
<dbReference type="Proteomes" id="UP000093044">
    <property type="component" value="Chromosome"/>
</dbReference>
<dbReference type="PANTHER" id="PTHR43415">
    <property type="entry name" value="SPERMIDINE N(1)-ACETYLTRANSFERASE"/>
    <property type="match status" value="1"/>
</dbReference>
<sequence>MKFRIRPFKESDIADINEIRSMRGVIETIPTLFSESVAFTEKVMKSIGPNDPVLSAVIDTPEGEKVIGNGVLRLTEKARLRHTASVALIVHAGYHNMGVGRAILSQLLEIADKWLMLVRVDLEVVADNAGAIHLYESLGFQTEGRLKYAFMKDGKYADLLVMGRYNLP</sequence>
<dbReference type="AlphaFoldDB" id="A0A1B2I332"/>
<feature type="domain" description="N-acetyltransferase" evidence="1">
    <location>
        <begin position="3"/>
        <end position="167"/>
    </location>
</feature>
<dbReference type="Pfam" id="PF00583">
    <property type="entry name" value="Acetyltransf_1"/>
    <property type="match status" value="1"/>
</dbReference>
<dbReference type="GeneID" id="83057079"/>
<protein>
    <recommendedName>
        <fullName evidence="1">N-acetyltransferase domain-containing protein</fullName>
    </recommendedName>
</protein>
<dbReference type="KEGG" id="cpor:BED41_04320"/>
<dbReference type="PROSITE" id="PS51186">
    <property type="entry name" value="GNAT"/>
    <property type="match status" value="1"/>
</dbReference>
<dbReference type="SUPFAM" id="SSF55729">
    <property type="entry name" value="Acyl-CoA N-acyltransferases (Nat)"/>
    <property type="match status" value="1"/>
</dbReference>
<organism evidence="2 3">
    <name type="scientific">Cloacibacillus porcorum</name>
    <dbReference type="NCBI Taxonomy" id="1197717"/>
    <lineage>
        <taxon>Bacteria</taxon>
        <taxon>Thermotogati</taxon>
        <taxon>Synergistota</taxon>
        <taxon>Synergistia</taxon>
        <taxon>Synergistales</taxon>
        <taxon>Synergistaceae</taxon>
        <taxon>Cloacibacillus</taxon>
    </lineage>
</organism>
<accession>A0A1B2I332</accession>
<dbReference type="InterPro" id="IPR016181">
    <property type="entry name" value="Acyl_CoA_acyltransferase"/>
</dbReference>
<dbReference type="RefSeq" id="WP_066743452.1">
    <property type="nucleotide sequence ID" value="NZ_CAUFKJ010000028.1"/>
</dbReference>
<dbReference type="Gene3D" id="3.40.630.30">
    <property type="match status" value="1"/>
</dbReference>
<reference evidence="2" key="1">
    <citation type="submission" date="2016-08" db="EMBL/GenBank/DDBJ databases">
        <title>Complete genome of Cloacibacillus porcorum.</title>
        <authorList>
            <person name="Looft T."/>
            <person name="Bayles D.O."/>
            <person name="Alt D.P."/>
        </authorList>
    </citation>
    <scope>NUCLEOTIDE SEQUENCE [LARGE SCALE GENOMIC DNA]</scope>
    <source>
        <strain evidence="2">CL-84</strain>
    </source>
</reference>
<dbReference type="PANTHER" id="PTHR43415:SF3">
    <property type="entry name" value="GNAT-FAMILY ACETYLTRANSFERASE"/>
    <property type="match status" value="1"/>
</dbReference>
<gene>
    <name evidence="2" type="ORF">BED41_04320</name>
</gene>